<feature type="DNA-binding region" description="H-T-H motif" evidence="2">
    <location>
        <begin position="44"/>
        <end position="63"/>
    </location>
</feature>
<dbReference type="Proteomes" id="UP000449846">
    <property type="component" value="Unassembled WGS sequence"/>
</dbReference>
<evidence type="ECO:0000259" key="3">
    <source>
        <dbReference type="PROSITE" id="PS50977"/>
    </source>
</evidence>
<dbReference type="GO" id="GO:0003677">
    <property type="term" value="F:DNA binding"/>
    <property type="evidence" value="ECO:0007669"/>
    <property type="project" value="UniProtKB-UniRule"/>
</dbReference>
<dbReference type="OrthoDB" id="9808189at2"/>
<dbReference type="RefSeq" id="WP_155042428.1">
    <property type="nucleotide sequence ID" value="NZ_WMIG01000038.1"/>
</dbReference>
<keyword evidence="1 2" id="KW-0238">DNA-binding</keyword>
<organism evidence="4 5">
    <name type="scientific">Paracoccus litorisediminis</name>
    <dbReference type="NCBI Taxonomy" id="2006130"/>
    <lineage>
        <taxon>Bacteria</taxon>
        <taxon>Pseudomonadati</taxon>
        <taxon>Pseudomonadota</taxon>
        <taxon>Alphaproteobacteria</taxon>
        <taxon>Rhodobacterales</taxon>
        <taxon>Paracoccaceae</taxon>
        <taxon>Paracoccus</taxon>
    </lineage>
</organism>
<dbReference type="Gene3D" id="1.10.357.10">
    <property type="entry name" value="Tetracycline Repressor, domain 2"/>
    <property type="match status" value="1"/>
</dbReference>
<dbReference type="EMBL" id="WMIG01000038">
    <property type="protein sequence ID" value="MTH62483.1"/>
    <property type="molecule type" value="Genomic_DNA"/>
</dbReference>
<keyword evidence="5" id="KW-1185">Reference proteome</keyword>
<sequence length="215" mass="24505">MTQLAPDSALTHRKPQRKQGLKRFDLLLDTVEALLEDPTVEDISLALVAERAGVPISSLYHFFPNRDSAYFALAQRFHQALHELAEQPLPHRPASWQELIEIKQRNGAHYLNAHPAALRLFMGAGMSMDVRNLDMYSNARLARGRAEFIGQYFHTEHVENLERHLAIAIGLADGIWAVSYSETKEITPYFLKEATRATILYLRSYLPEFLAPRLP</sequence>
<evidence type="ECO:0000256" key="2">
    <source>
        <dbReference type="PROSITE-ProRule" id="PRU00335"/>
    </source>
</evidence>
<protein>
    <submittedName>
        <fullName evidence="4">TetR family transcriptional regulator</fullName>
    </submittedName>
</protein>
<comment type="caution">
    <text evidence="4">The sequence shown here is derived from an EMBL/GenBank/DDBJ whole genome shotgun (WGS) entry which is preliminary data.</text>
</comment>
<dbReference type="InterPro" id="IPR009057">
    <property type="entry name" value="Homeodomain-like_sf"/>
</dbReference>
<dbReference type="InterPro" id="IPR001647">
    <property type="entry name" value="HTH_TetR"/>
</dbReference>
<evidence type="ECO:0000256" key="1">
    <source>
        <dbReference type="ARBA" id="ARBA00023125"/>
    </source>
</evidence>
<dbReference type="AlphaFoldDB" id="A0A844HQ07"/>
<gene>
    <name evidence="4" type="ORF">GL300_25215</name>
</gene>
<evidence type="ECO:0000313" key="4">
    <source>
        <dbReference type="EMBL" id="MTH62483.1"/>
    </source>
</evidence>
<name>A0A844HQ07_9RHOB</name>
<evidence type="ECO:0000313" key="5">
    <source>
        <dbReference type="Proteomes" id="UP000449846"/>
    </source>
</evidence>
<accession>A0A844HQ07</accession>
<proteinExistence type="predicted"/>
<reference evidence="4 5" key="1">
    <citation type="submission" date="2019-11" db="EMBL/GenBank/DDBJ databases">
        <authorList>
            <person name="Dong K."/>
        </authorList>
    </citation>
    <scope>NUCLEOTIDE SEQUENCE [LARGE SCALE GENOMIC DNA]</scope>
    <source>
        <strain evidence="4 5">NBRC 112902</strain>
    </source>
</reference>
<dbReference type="SUPFAM" id="SSF46689">
    <property type="entry name" value="Homeodomain-like"/>
    <property type="match status" value="1"/>
</dbReference>
<dbReference type="PROSITE" id="PS50977">
    <property type="entry name" value="HTH_TETR_2"/>
    <property type="match status" value="1"/>
</dbReference>
<feature type="domain" description="HTH tetR-type" evidence="3">
    <location>
        <begin position="21"/>
        <end position="81"/>
    </location>
</feature>